<dbReference type="RefSeq" id="WP_235066075.1">
    <property type="nucleotide sequence ID" value="NZ_JAKFGM010000001.1"/>
</dbReference>
<keyword evidence="2" id="KW-0808">Transferase</keyword>
<sequence length="296" mass="32159">MTDALPKRAILIVNAMSRKGEAAFDEARDKLSATGLDLIAAHRVTEPQQLEPLVKAAITQAPMVIIGGGDGSLSSTVDHFVGKDTVFAVLPLGTANSFARTLGLPLDLDGALDVIVHGRRRRIDLGIIDGDYFANAAALGLSPLIADTVPHNLKRYLGMVGYLIWATRVAFKFRPFRIRVTLDDGTVEKCWSTEARIANGTHHGGVELVESQQLDSGVIVIQAVTGKSLLHLAWSWFATLFKLRNREQTVTEWRGKKMVLDARPRQKISIDGEIAAKTPVKVEVARGAIEVAAPRD</sequence>
<evidence type="ECO:0000313" key="2">
    <source>
        <dbReference type="EMBL" id="MCF2513567.1"/>
    </source>
</evidence>
<dbReference type="PANTHER" id="PTHR30492">
    <property type="entry name" value="METHYLGLYOXAL SYNTHASE"/>
    <property type="match status" value="1"/>
</dbReference>
<proteinExistence type="predicted"/>
<dbReference type="Proteomes" id="UP001139410">
    <property type="component" value="Unassembled WGS sequence"/>
</dbReference>
<evidence type="ECO:0000313" key="3">
    <source>
        <dbReference type="Proteomes" id="UP001139410"/>
    </source>
</evidence>
<dbReference type="InterPro" id="IPR016064">
    <property type="entry name" value="NAD/diacylglycerol_kinase_sf"/>
</dbReference>
<gene>
    <name evidence="2" type="ORF">LVY65_00580</name>
</gene>
<comment type="caution">
    <text evidence="2">The sequence shown here is derived from an EMBL/GenBank/DDBJ whole genome shotgun (WGS) entry which is preliminary data.</text>
</comment>
<keyword evidence="2" id="KW-0418">Kinase</keyword>
<dbReference type="EMBL" id="JAKFGM010000001">
    <property type="protein sequence ID" value="MCF2513567.1"/>
    <property type="molecule type" value="Genomic_DNA"/>
</dbReference>
<dbReference type="GO" id="GO:0019242">
    <property type="term" value="P:methylglyoxal biosynthetic process"/>
    <property type="evidence" value="ECO:0007669"/>
    <property type="project" value="InterPro"/>
</dbReference>
<dbReference type="AlphaFoldDB" id="A0A9X1QJZ6"/>
<dbReference type="InterPro" id="IPR004363">
    <property type="entry name" value="Methylgl_synth"/>
</dbReference>
<dbReference type="PROSITE" id="PS50146">
    <property type="entry name" value="DAGK"/>
    <property type="match status" value="1"/>
</dbReference>
<dbReference type="GO" id="GO:0016301">
    <property type="term" value="F:kinase activity"/>
    <property type="evidence" value="ECO:0007669"/>
    <property type="project" value="UniProtKB-KW"/>
</dbReference>
<name>A0A9X1QJZ6_9SPHN</name>
<evidence type="ECO:0000259" key="1">
    <source>
        <dbReference type="PROSITE" id="PS50146"/>
    </source>
</evidence>
<dbReference type="GO" id="GO:0008929">
    <property type="term" value="F:methylglyoxal synthase activity"/>
    <property type="evidence" value="ECO:0007669"/>
    <property type="project" value="InterPro"/>
</dbReference>
<dbReference type="Gene3D" id="3.40.50.10330">
    <property type="entry name" value="Probable inorganic polyphosphate/atp-NAD kinase, domain 1"/>
    <property type="match status" value="1"/>
</dbReference>
<dbReference type="PANTHER" id="PTHR30492:SF0">
    <property type="entry name" value="METHYLGLYOXAL SYNTHASE"/>
    <property type="match status" value="1"/>
</dbReference>
<dbReference type="SUPFAM" id="SSF111331">
    <property type="entry name" value="NAD kinase/diacylglycerol kinase-like"/>
    <property type="match status" value="1"/>
</dbReference>
<keyword evidence="3" id="KW-1185">Reference proteome</keyword>
<reference evidence="2" key="1">
    <citation type="submission" date="2022-01" db="EMBL/GenBank/DDBJ databases">
        <authorList>
            <person name="Jo J.-H."/>
            <person name="Im W.-T."/>
        </authorList>
    </citation>
    <scope>NUCLEOTIDE SEQUENCE</scope>
    <source>
        <strain evidence="2">G124</strain>
    </source>
</reference>
<dbReference type="GO" id="GO:0005829">
    <property type="term" value="C:cytosol"/>
    <property type="evidence" value="ECO:0007669"/>
    <property type="project" value="TreeGrafter"/>
</dbReference>
<dbReference type="InterPro" id="IPR001206">
    <property type="entry name" value="Diacylglycerol_kinase_cat_dom"/>
</dbReference>
<dbReference type="Gene3D" id="2.60.200.40">
    <property type="match status" value="1"/>
</dbReference>
<dbReference type="Pfam" id="PF19279">
    <property type="entry name" value="YegS_C"/>
    <property type="match status" value="1"/>
</dbReference>
<dbReference type="InterPro" id="IPR017438">
    <property type="entry name" value="ATP-NAD_kinase_N"/>
</dbReference>
<accession>A0A9X1QJZ6</accession>
<dbReference type="Pfam" id="PF00781">
    <property type="entry name" value="DAGK_cat"/>
    <property type="match status" value="1"/>
</dbReference>
<feature type="domain" description="DAGKc" evidence="1">
    <location>
        <begin position="4"/>
        <end position="132"/>
    </location>
</feature>
<protein>
    <submittedName>
        <fullName evidence="2">Diacylglycerol kinase</fullName>
    </submittedName>
</protein>
<dbReference type="InterPro" id="IPR045540">
    <property type="entry name" value="YegS/DAGK_C"/>
</dbReference>
<organism evidence="2 3">
    <name type="scientific">Sphingomonas cremea</name>
    <dbReference type="NCBI Taxonomy" id="2904799"/>
    <lineage>
        <taxon>Bacteria</taxon>
        <taxon>Pseudomonadati</taxon>
        <taxon>Pseudomonadota</taxon>
        <taxon>Alphaproteobacteria</taxon>
        <taxon>Sphingomonadales</taxon>
        <taxon>Sphingomonadaceae</taxon>
        <taxon>Sphingomonas</taxon>
    </lineage>
</organism>